<evidence type="ECO:0000256" key="5">
    <source>
        <dbReference type="ARBA" id="ARBA00022989"/>
    </source>
</evidence>
<keyword evidence="3" id="KW-0813">Transport</keyword>
<feature type="transmembrane region" description="Helical" evidence="7">
    <location>
        <begin position="179"/>
        <end position="200"/>
    </location>
</feature>
<accession>A0A9W9NKH1</accession>
<reference evidence="9" key="2">
    <citation type="journal article" date="2023" name="IMA Fungus">
        <title>Comparative genomic study of the Penicillium genus elucidates a diverse pangenome and 15 lateral gene transfer events.</title>
        <authorList>
            <person name="Petersen C."/>
            <person name="Sorensen T."/>
            <person name="Nielsen M.R."/>
            <person name="Sondergaard T.E."/>
            <person name="Sorensen J.L."/>
            <person name="Fitzpatrick D.A."/>
            <person name="Frisvad J.C."/>
            <person name="Nielsen K.L."/>
        </authorList>
    </citation>
    <scope>NUCLEOTIDE SEQUENCE</scope>
    <source>
        <strain evidence="9">IBT 23319</strain>
    </source>
</reference>
<dbReference type="FunFam" id="1.20.1250.20:FF:000013">
    <property type="entry name" value="MFS general substrate transporter"/>
    <property type="match status" value="1"/>
</dbReference>
<evidence type="ECO:0000256" key="1">
    <source>
        <dbReference type="ARBA" id="ARBA00004141"/>
    </source>
</evidence>
<feature type="domain" description="Major facilitator superfamily (MFS) profile" evidence="8">
    <location>
        <begin position="53"/>
        <end position="474"/>
    </location>
</feature>
<comment type="similarity">
    <text evidence="2">Belongs to the major facilitator superfamily.</text>
</comment>
<feature type="transmembrane region" description="Helical" evidence="7">
    <location>
        <begin position="349"/>
        <end position="369"/>
    </location>
</feature>
<keyword evidence="5 7" id="KW-1133">Transmembrane helix</keyword>
<feature type="transmembrane region" description="Helical" evidence="7">
    <location>
        <begin position="381"/>
        <end position="402"/>
    </location>
</feature>
<feature type="transmembrane region" description="Helical" evidence="7">
    <location>
        <begin position="119"/>
        <end position="143"/>
    </location>
</feature>
<dbReference type="PANTHER" id="PTHR43791:SF54">
    <property type="entry name" value="MAJOR FACILITATOR SUPERFAMILY (MFS) PROFILE DOMAIN-CONTAINING PROTEIN-RELATED"/>
    <property type="match status" value="1"/>
</dbReference>
<evidence type="ECO:0000313" key="9">
    <source>
        <dbReference type="EMBL" id="KAJ5221565.1"/>
    </source>
</evidence>
<evidence type="ECO:0000256" key="3">
    <source>
        <dbReference type="ARBA" id="ARBA00022448"/>
    </source>
</evidence>
<evidence type="ECO:0000259" key="8">
    <source>
        <dbReference type="PROSITE" id="PS50850"/>
    </source>
</evidence>
<dbReference type="Proteomes" id="UP001147733">
    <property type="component" value="Unassembled WGS sequence"/>
</dbReference>
<dbReference type="Pfam" id="PF07690">
    <property type="entry name" value="MFS_1"/>
    <property type="match status" value="1"/>
</dbReference>
<proteinExistence type="inferred from homology"/>
<feature type="transmembrane region" description="Helical" evidence="7">
    <location>
        <begin position="212"/>
        <end position="234"/>
    </location>
</feature>
<dbReference type="RefSeq" id="XP_056496488.1">
    <property type="nucleotide sequence ID" value="XM_056649357.1"/>
</dbReference>
<dbReference type="InterPro" id="IPR036259">
    <property type="entry name" value="MFS_trans_sf"/>
</dbReference>
<feature type="transmembrane region" description="Helical" evidence="7">
    <location>
        <begin position="89"/>
        <end position="107"/>
    </location>
</feature>
<feature type="transmembrane region" description="Helical" evidence="7">
    <location>
        <begin position="325"/>
        <end position="342"/>
    </location>
</feature>
<dbReference type="GO" id="GO:0016020">
    <property type="term" value="C:membrane"/>
    <property type="evidence" value="ECO:0007669"/>
    <property type="project" value="UniProtKB-SubCell"/>
</dbReference>
<gene>
    <name evidence="9" type="ORF">N7469_010452</name>
</gene>
<comment type="caution">
    <text evidence="9">The sequence shown here is derived from an EMBL/GenBank/DDBJ whole genome shotgun (WGS) entry which is preliminary data.</text>
</comment>
<feature type="transmembrane region" description="Helical" evidence="7">
    <location>
        <begin position="414"/>
        <end position="434"/>
    </location>
</feature>
<comment type="subcellular location">
    <subcellularLocation>
        <location evidence="1">Membrane</location>
        <topology evidence="1">Multi-pass membrane protein</topology>
    </subcellularLocation>
</comment>
<feature type="transmembrane region" description="Helical" evidence="7">
    <location>
        <begin position="285"/>
        <end position="305"/>
    </location>
</feature>
<organism evidence="9 10">
    <name type="scientific">Penicillium citrinum</name>
    <dbReference type="NCBI Taxonomy" id="5077"/>
    <lineage>
        <taxon>Eukaryota</taxon>
        <taxon>Fungi</taxon>
        <taxon>Dikarya</taxon>
        <taxon>Ascomycota</taxon>
        <taxon>Pezizomycotina</taxon>
        <taxon>Eurotiomycetes</taxon>
        <taxon>Eurotiomycetidae</taxon>
        <taxon>Eurotiales</taxon>
        <taxon>Aspergillaceae</taxon>
        <taxon>Penicillium</taxon>
    </lineage>
</organism>
<dbReference type="EMBL" id="JAPQKT010000009">
    <property type="protein sequence ID" value="KAJ5221565.1"/>
    <property type="molecule type" value="Genomic_DNA"/>
</dbReference>
<name>A0A9W9NKH1_PENCI</name>
<protein>
    <submittedName>
        <fullName evidence="9">MFS transporter</fullName>
    </submittedName>
</protein>
<dbReference type="SUPFAM" id="SSF103473">
    <property type="entry name" value="MFS general substrate transporter"/>
    <property type="match status" value="1"/>
</dbReference>
<evidence type="ECO:0000256" key="4">
    <source>
        <dbReference type="ARBA" id="ARBA00022692"/>
    </source>
</evidence>
<dbReference type="InterPro" id="IPR011701">
    <property type="entry name" value="MFS"/>
</dbReference>
<reference evidence="9" key="1">
    <citation type="submission" date="2022-11" db="EMBL/GenBank/DDBJ databases">
        <authorList>
            <person name="Petersen C."/>
        </authorList>
    </citation>
    <scope>NUCLEOTIDE SEQUENCE</scope>
    <source>
        <strain evidence="9">IBT 23319</strain>
    </source>
</reference>
<keyword evidence="6 7" id="KW-0472">Membrane</keyword>
<dbReference type="GeneID" id="81388524"/>
<dbReference type="GO" id="GO:0022857">
    <property type="term" value="F:transmembrane transporter activity"/>
    <property type="evidence" value="ECO:0007669"/>
    <property type="project" value="InterPro"/>
</dbReference>
<evidence type="ECO:0000313" key="10">
    <source>
        <dbReference type="Proteomes" id="UP001147733"/>
    </source>
</evidence>
<dbReference type="PROSITE" id="PS50850">
    <property type="entry name" value="MFS"/>
    <property type="match status" value="1"/>
</dbReference>
<sequence length="505" mass="56190">MTPHGAEDVKDTLQSKHLESLIETGFSEEETAILREYKGTKGKKVIRKIDCHLIPVLAFLYLCSHVDRNNLGNAKIEGMNSDLGLVGNQYNIASTLFFVPYIIFEIPSNIMLKKARPSYWLAAQVVIWGIVMTCMGSISGFASLTTCRVLLGIFEAGFFPGAVYLVTQWYPPNVIQQRLALLYTASAISGAFSGLLAFAIAKMDGLRGLAGWRWIFILEGIVPTLFGLLLPFFLPDSPKKVGWLTDKEKLFINICFRQTGHRSTTGEGDKFTWTLLYRTMLDWKILLAVLMAMTNAAPNAAFSYTMPAIIHKLGFQASKAQLLTIPPYFCGAVSSWLSGRLADRFTWRFPFIAIPMVLMLISFILLLILSANTEGYKGPMYFAVILAQIGIYPLLPGISAWTGNNLPQSWKRSIGIAWLLAAGNTGSFIGTNVFLEDQAPHYTIGYGVSIGIICMGIMACCTLEFSLWRLNKKKSGMDESEARETYSPEQLVRMGEESPLYRYTL</sequence>
<evidence type="ECO:0000256" key="7">
    <source>
        <dbReference type="SAM" id="Phobius"/>
    </source>
</evidence>
<evidence type="ECO:0000256" key="2">
    <source>
        <dbReference type="ARBA" id="ARBA00008335"/>
    </source>
</evidence>
<dbReference type="OrthoDB" id="2962993at2759"/>
<dbReference type="Gene3D" id="1.20.1250.20">
    <property type="entry name" value="MFS general substrate transporter like domains"/>
    <property type="match status" value="2"/>
</dbReference>
<keyword evidence="10" id="KW-1185">Reference proteome</keyword>
<dbReference type="FunFam" id="1.20.1250.20:FF:000034">
    <property type="entry name" value="MFS general substrate transporter"/>
    <property type="match status" value="1"/>
</dbReference>
<feature type="transmembrane region" description="Helical" evidence="7">
    <location>
        <begin position="149"/>
        <end position="167"/>
    </location>
</feature>
<evidence type="ECO:0000256" key="6">
    <source>
        <dbReference type="ARBA" id="ARBA00023136"/>
    </source>
</evidence>
<feature type="transmembrane region" description="Helical" evidence="7">
    <location>
        <begin position="446"/>
        <end position="467"/>
    </location>
</feature>
<dbReference type="InterPro" id="IPR020846">
    <property type="entry name" value="MFS_dom"/>
</dbReference>
<dbReference type="AlphaFoldDB" id="A0A9W9NKH1"/>
<keyword evidence="4 7" id="KW-0812">Transmembrane</keyword>
<dbReference type="PANTHER" id="PTHR43791">
    <property type="entry name" value="PERMEASE-RELATED"/>
    <property type="match status" value="1"/>
</dbReference>